<dbReference type="InterPro" id="IPR052906">
    <property type="entry name" value="Type_IV_Methyl-Rstrct_Enzyme"/>
</dbReference>
<dbReference type="GO" id="GO:0003677">
    <property type="term" value="F:DNA binding"/>
    <property type="evidence" value="ECO:0007669"/>
    <property type="project" value="InterPro"/>
</dbReference>
<dbReference type="RefSeq" id="WP_243697982.1">
    <property type="nucleotide sequence ID" value="NZ_SLXU01000024.1"/>
</dbReference>
<dbReference type="Pfam" id="PF04471">
    <property type="entry name" value="Mrr_cat"/>
    <property type="match status" value="1"/>
</dbReference>
<dbReference type="InterPro" id="IPR007560">
    <property type="entry name" value="Restrct_endonuc_IV_Mrr"/>
</dbReference>
<dbReference type="GO" id="GO:0015666">
    <property type="term" value="F:restriction endodeoxyribonuclease activity"/>
    <property type="evidence" value="ECO:0007669"/>
    <property type="project" value="TreeGrafter"/>
</dbReference>
<gene>
    <name evidence="2" type="ORF">EV663_12411</name>
</gene>
<name>A0A4R2R648_9RHOB</name>
<dbReference type="Proteomes" id="UP000295050">
    <property type="component" value="Unassembled WGS sequence"/>
</dbReference>
<dbReference type="InterPro" id="IPR011335">
    <property type="entry name" value="Restrct_endonuc-II-like"/>
</dbReference>
<evidence type="ECO:0000313" key="2">
    <source>
        <dbReference type="EMBL" id="TCP58490.1"/>
    </source>
</evidence>
<keyword evidence="3" id="KW-1185">Reference proteome</keyword>
<keyword evidence="2" id="KW-0540">Nuclease</keyword>
<organism evidence="2 3">
    <name type="scientific">Rhodovulum bhavnagarense</name>
    <dbReference type="NCBI Taxonomy" id="992286"/>
    <lineage>
        <taxon>Bacteria</taxon>
        <taxon>Pseudomonadati</taxon>
        <taxon>Pseudomonadota</taxon>
        <taxon>Alphaproteobacteria</taxon>
        <taxon>Rhodobacterales</taxon>
        <taxon>Paracoccaceae</taxon>
        <taxon>Rhodovulum</taxon>
    </lineage>
</organism>
<reference evidence="2 3" key="1">
    <citation type="submission" date="2019-03" db="EMBL/GenBank/DDBJ databases">
        <title>Genomic Encyclopedia of Type Strains, Phase IV (KMG-IV): sequencing the most valuable type-strain genomes for metagenomic binning, comparative biology and taxonomic classification.</title>
        <authorList>
            <person name="Goeker M."/>
        </authorList>
    </citation>
    <scope>NUCLEOTIDE SEQUENCE [LARGE SCALE GENOMIC DNA]</scope>
    <source>
        <strain evidence="2 3">DSM 24766</strain>
    </source>
</reference>
<dbReference type="SUPFAM" id="SSF52980">
    <property type="entry name" value="Restriction endonuclease-like"/>
    <property type="match status" value="1"/>
</dbReference>
<sequence>MSSEFKGAIQKWAEENQVSDVCSVRDYLDDSGKEPFDPPVIAVVYFDGELLEAISGYNNEELEQSFSSLLAAHGFWYERDTGSTALVLPDEDSDYSAYAEYFHWKWVCSLVEEDVADVYEELYRHFEGRPDDLYNLHWREYEIILARLFQAQGFDVELGKGRGDEGVDIRLIKRDPIGDLVTLVQAKKYAKSNKIDQSKVAALYGVQKSENASSSIFVTTSTYAPVAKRFAARELVEGELFLADSTHVANWCSLASNGIIKDKSLLVSPAHVRSLLASIGEKRDPRLVHASFGYNSTHNEFALVVKESKYAALLMPIPRKTISDDGYGQRGFEVPYFDHDLPHLNAESVVRVRRKNRDGEVTYWSGERLYSVWDGEPCLFDYYD</sequence>
<accession>A0A4R2R648</accession>
<dbReference type="GO" id="GO:0009307">
    <property type="term" value="P:DNA restriction-modification system"/>
    <property type="evidence" value="ECO:0007669"/>
    <property type="project" value="InterPro"/>
</dbReference>
<dbReference type="PANTHER" id="PTHR30015:SF7">
    <property type="entry name" value="TYPE IV METHYL-DIRECTED RESTRICTION ENZYME ECOKMRR"/>
    <property type="match status" value="1"/>
</dbReference>
<dbReference type="PANTHER" id="PTHR30015">
    <property type="entry name" value="MRR RESTRICTION SYSTEM PROTEIN"/>
    <property type="match status" value="1"/>
</dbReference>
<protein>
    <submittedName>
        <fullName evidence="2">Restriction endonuclease</fullName>
    </submittedName>
</protein>
<proteinExistence type="predicted"/>
<dbReference type="EMBL" id="SLXU01000024">
    <property type="protein sequence ID" value="TCP58490.1"/>
    <property type="molecule type" value="Genomic_DNA"/>
</dbReference>
<comment type="caution">
    <text evidence="2">The sequence shown here is derived from an EMBL/GenBank/DDBJ whole genome shotgun (WGS) entry which is preliminary data.</text>
</comment>
<keyword evidence="2" id="KW-0255">Endonuclease</keyword>
<feature type="domain" description="Restriction endonuclease type IV Mrr" evidence="1">
    <location>
        <begin position="134"/>
        <end position="251"/>
    </location>
</feature>
<evidence type="ECO:0000313" key="3">
    <source>
        <dbReference type="Proteomes" id="UP000295050"/>
    </source>
</evidence>
<dbReference type="AlphaFoldDB" id="A0A4R2R648"/>
<evidence type="ECO:0000259" key="1">
    <source>
        <dbReference type="Pfam" id="PF04471"/>
    </source>
</evidence>
<dbReference type="InterPro" id="IPR011856">
    <property type="entry name" value="tRNA_endonuc-like_dom_sf"/>
</dbReference>
<keyword evidence="2" id="KW-0378">Hydrolase</keyword>
<dbReference type="Gene3D" id="3.40.1350.10">
    <property type="match status" value="1"/>
</dbReference>